<sequence>MMNDSWNSRDETWKKVWKFLGPQRVRFFFWTILKQRLLTNAKRVRRGLAVDPSCPICGHDSEDILHIIRDCMATKENTSKFNRGASWVCFFGLFAWSLWKNCNLFIFQRKTWSSNEIIKVSINWAKQFLLVFRNELIEGYEFAIEEQLTRGWTFLNTDGVVQMESGDATVGRIMYDEKGDWVFGYNRFIGKCSIFMPNCGAS</sequence>
<feature type="domain" description="Reverse transcriptase zinc-binding" evidence="1">
    <location>
        <begin position="8"/>
        <end position="75"/>
    </location>
</feature>
<dbReference type="Proteomes" id="UP000593574">
    <property type="component" value="Unassembled WGS sequence"/>
</dbReference>
<evidence type="ECO:0000313" key="2">
    <source>
        <dbReference type="EMBL" id="MBA0711340.1"/>
    </source>
</evidence>
<evidence type="ECO:0000259" key="1">
    <source>
        <dbReference type="Pfam" id="PF13966"/>
    </source>
</evidence>
<accession>A0A7J8ZI84</accession>
<dbReference type="InterPro" id="IPR026960">
    <property type="entry name" value="RVT-Znf"/>
</dbReference>
<name>A0A7J8ZI84_9ROSI</name>
<keyword evidence="3" id="KW-1185">Reference proteome</keyword>
<comment type="caution">
    <text evidence="2">The sequence shown here is derived from an EMBL/GenBank/DDBJ whole genome shotgun (WGS) entry which is preliminary data.</text>
</comment>
<proteinExistence type="predicted"/>
<dbReference type="EMBL" id="JABEZV010000005">
    <property type="protein sequence ID" value="MBA0711340.1"/>
    <property type="molecule type" value="Genomic_DNA"/>
</dbReference>
<dbReference type="AlphaFoldDB" id="A0A7J8ZI84"/>
<reference evidence="2 3" key="1">
    <citation type="journal article" date="2019" name="Genome Biol. Evol.">
        <title>Insights into the evolution of the New World diploid cottons (Gossypium, subgenus Houzingenia) based on genome sequencing.</title>
        <authorList>
            <person name="Grover C.E."/>
            <person name="Arick M.A. 2nd"/>
            <person name="Thrash A."/>
            <person name="Conover J.L."/>
            <person name="Sanders W.S."/>
            <person name="Peterson D.G."/>
            <person name="Frelichowski J.E."/>
            <person name="Scheffler J.A."/>
            <person name="Scheffler B.E."/>
            <person name="Wendel J.F."/>
        </authorList>
    </citation>
    <scope>NUCLEOTIDE SEQUENCE [LARGE SCALE GENOMIC DNA]</scope>
    <source>
        <strain evidence="2">4</strain>
        <tissue evidence="2">Leaf</tissue>
    </source>
</reference>
<dbReference type="Pfam" id="PF13966">
    <property type="entry name" value="zf-RVT"/>
    <property type="match status" value="1"/>
</dbReference>
<gene>
    <name evidence="2" type="ORF">Golax_010535</name>
</gene>
<evidence type="ECO:0000313" key="3">
    <source>
        <dbReference type="Proteomes" id="UP000593574"/>
    </source>
</evidence>
<organism evidence="2 3">
    <name type="scientific">Gossypium laxum</name>
    <dbReference type="NCBI Taxonomy" id="34288"/>
    <lineage>
        <taxon>Eukaryota</taxon>
        <taxon>Viridiplantae</taxon>
        <taxon>Streptophyta</taxon>
        <taxon>Embryophyta</taxon>
        <taxon>Tracheophyta</taxon>
        <taxon>Spermatophyta</taxon>
        <taxon>Magnoliopsida</taxon>
        <taxon>eudicotyledons</taxon>
        <taxon>Gunneridae</taxon>
        <taxon>Pentapetalae</taxon>
        <taxon>rosids</taxon>
        <taxon>malvids</taxon>
        <taxon>Malvales</taxon>
        <taxon>Malvaceae</taxon>
        <taxon>Malvoideae</taxon>
        <taxon>Gossypium</taxon>
    </lineage>
</organism>
<protein>
    <recommendedName>
        <fullName evidence="1">Reverse transcriptase zinc-binding domain-containing protein</fullName>
    </recommendedName>
</protein>